<dbReference type="InterPro" id="IPR016161">
    <property type="entry name" value="Ald_DH/histidinol_DH"/>
</dbReference>
<dbReference type="GO" id="GO:0008911">
    <property type="term" value="F:lactaldehyde dehydrogenase (NAD+) activity"/>
    <property type="evidence" value="ECO:0007669"/>
    <property type="project" value="TreeGrafter"/>
</dbReference>
<keyword evidence="5" id="KW-1185">Reference proteome</keyword>
<dbReference type="Pfam" id="PF00171">
    <property type="entry name" value="Aldedh"/>
    <property type="match status" value="1"/>
</dbReference>
<gene>
    <name evidence="4" type="ORF">EHQ58_02885</name>
</gene>
<proteinExistence type="inferred from homology"/>
<dbReference type="RefSeq" id="WP_135621841.1">
    <property type="nucleotide sequence ID" value="NZ_RQGD01000010.1"/>
</dbReference>
<dbReference type="InterPro" id="IPR016163">
    <property type="entry name" value="Ald_DH_C"/>
</dbReference>
<dbReference type="AlphaFoldDB" id="A0A4R9K8Y6"/>
<evidence type="ECO:0000256" key="1">
    <source>
        <dbReference type="ARBA" id="ARBA00009986"/>
    </source>
</evidence>
<dbReference type="EMBL" id="RQGD01000010">
    <property type="protein sequence ID" value="TGL62167.1"/>
    <property type="molecule type" value="Genomic_DNA"/>
</dbReference>
<dbReference type="SUPFAM" id="SSF53720">
    <property type="entry name" value="ALDH-like"/>
    <property type="match status" value="1"/>
</dbReference>
<dbReference type="OrthoDB" id="9762913at2"/>
<evidence type="ECO:0000259" key="3">
    <source>
        <dbReference type="Pfam" id="PF00171"/>
    </source>
</evidence>
<dbReference type="Gene3D" id="3.40.605.10">
    <property type="entry name" value="Aldehyde Dehydrogenase, Chain A, domain 1"/>
    <property type="match status" value="1"/>
</dbReference>
<feature type="domain" description="Aldehyde dehydrogenase" evidence="3">
    <location>
        <begin position="17"/>
        <end position="465"/>
    </location>
</feature>
<reference evidence="4" key="1">
    <citation type="journal article" date="2019" name="PLoS Negl. Trop. Dis.">
        <title>Revisiting the worldwide diversity of Leptospira species in the environment.</title>
        <authorList>
            <person name="Vincent A.T."/>
            <person name="Schiettekatte O."/>
            <person name="Bourhy P."/>
            <person name="Veyrier F.J."/>
            <person name="Picardeau M."/>
        </authorList>
    </citation>
    <scope>NUCLEOTIDE SEQUENCE [LARGE SCALE GENOMIC DNA]</scope>
    <source>
        <strain evidence="4">201702476</strain>
    </source>
</reference>
<dbReference type="PANTHER" id="PTHR42991:SF1">
    <property type="entry name" value="ALDEHYDE DEHYDROGENASE"/>
    <property type="match status" value="1"/>
</dbReference>
<dbReference type="Proteomes" id="UP000297693">
    <property type="component" value="Unassembled WGS sequence"/>
</dbReference>
<accession>A0A4R9K8Y6</accession>
<keyword evidence="2" id="KW-0560">Oxidoreductase</keyword>
<organism evidence="4 5">
    <name type="scientific">Leptospira ognonensis</name>
    <dbReference type="NCBI Taxonomy" id="2484945"/>
    <lineage>
        <taxon>Bacteria</taxon>
        <taxon>Pseudomonadati</taxon>
        <taxon>Spirochaetota</taxon>
        <taxon>Spirochaetia</taxon>
        <taxon>Leptospirales</taxon>
        <taxon>Leptospiraceae</taxon>
        <taxon>Leptospira</taxon>
    </lineage>
</organism>
<dbReference type="InterPro" id="IPR016162">
    <property type="entry name" value="Ald_DH_N"/>
</dbReference>
<name>A0A4R9K8Y6_9LEPT</name>
<dbReference type="PANTHER" id="PTHR42991">
    <property type="entry name" value="ALDEHYDE DEHYDROGENASE"/>
    <property type="match status" value="1"/>
</dbReference>
<evidence type="ECO:0000313" key="4">
    <source>
        <dbReference type="EMBL" id="TGL62167.1"/>
    </source>
</evidence>
<comment type="caution">
    <text evidence="4">The sequence shown here is derived from an EMBL/GenBank/DDBJ whole genome shotgun (WGS) entry which is preliminary data.</text>
</comment>
<evidence type="ECO:0000256" key="2">
    <source>
        <dbReference type="ARBA" id="ARBA00023002"/>
    </source>
</evidence>
<dbReference type="Gene3D" id="3.40.309.10">
    <property type="entry name" value="Aldehyde Dehydrogenase, Chain A, domain 2"/>
    <property type="match status" value="1"/>
</dbReference>
<sequence length="482" mass="52464">MKKFNVLIKDAITSDGELIVYSAFDEKEIGRVIAADAIAVEKALQTASDLFKDRRRWLPTEKRISILRKVAETMIKEKEELARLAASEGGKPLIDSLVEVQRGIEGIECCIETIKGSIGREIPMNLNAASNGKLAFTSKEPIGVVAAISAFNHPLNLIVHQVAPAVAVGCPVIIKPAGDTPLSCMRFVQILHESGLPEEWCQAFVVSNLENATKLVTDSRISYFSFIGSGKVGWHLKSQLAPGVHCALEHGGAAPVIIDASADLDLAIPKLVKGGYYHAGQVCVSVQRVYVHESIAEEVAKRIKEKAILLKVGDPLDGTTEVGPLIRRKEVERIDGWIREAVAEGAILLTGGNKIGETCYEPTLLFNPSDSSKVSQLEIFGPVINIYSYKNIEEAFDRANAVPYSFQAAVFTKDIDIAMRAYRRLKARAVMINEHTAFRVDWMPFGGQEHSGLGTGGIPYTISDLHVEKMMVIASSGLVSNS</sequence>
<dbReference type="InterPro" id="IPR015590">
    <property type="entry name" value="Aldehyde_DH_dom"/>
</dbReference>
<comment type="similarity">
    <text evidence="1">Belongs to the aldehyde dehydrogenase family.</text>
</comment>
<evidence type="ECO:0000313" key="5">
    <source>
        <dbReference type="Proteomes" id="UP000297693"/>
    </source>
</evidence>
<dbReference type="InterPro" id="IPR051020">
    <property type="entry name" value="ALDH-related_metabolic_enz"/>
</dbReference>
<protein>
    <submittedName>
        <fullName evidence="4">Aldehyde dehydrogenase family protein</fullName>
    </submittedName>
</protein>